<proteinExistence type="predicted"/>
<protein>
    <submittedName>
        <fullName evidence="1">DUF2291 family protein</fullName>
    </submittedName>
</protein>
<dbReference type="AlphaFoldDB" id="A0A8A7KG61"/>
<name>A0A8A7KG61_9FIRM</name>
<dbReference type="SUPFAM" id="SSF141318">
    <property type="entry name" value="TM0957-like"/>
    <property type="match status" value="1"/>
</dbReference>
<evidence type="ECO:0000313" key="2">
    <source>
        <dbReference type="Proteomes" id="UP000665020"/>
    </source>
</evidence>
<accession>A0A8A7KG61</accession>
<dbReference type="Gene3D" id="2.40.50.420">
    <property type="entry name" value="Envelope glycoprotein gp160, DUF2291, alpha/beta domain"/>
    <property type="match status" value="1"/>
</dbReference>
<keyword evidence="2" id="KW-1185">Reference proteome</keyword>
<dbReference type="RefSeq" id="WP_230867093.1">
    <property type="nucleotide sequence ID" value="NZ_CP046640.1"/>
</dbReference>
<dbReference type="EMBL" id="CP046640">
    <property type="protein sequence ID" value="QTL98688.1"/>
    <property type="molecule type" value="Genomic_DNA"/>
</dbReference>
<gene>
    <name evidence="1" type="ORF">GM661_12295</name>
</gene>
<sequence>MKLKNNFLKYILLIILLACSMMVLSSCRLWTVVELNKDSTSENETMVTINGEERELEDYVNSVWNDKIISYINNGAVNINLVINEIDKDLDTAGEKYGIKEAPGKPWKFIVKGKGKILSVNTESRNGTIDLDVEPFDQNQDLTIQIGPVIRGSSIRDSLNYISFNNFGNQIEYAKFSTAINKKINKEFLQNINFEELEGSVIDFQGVFVVQSSEIVLTPVKIEVIGGRK</sequence>
<evidence type="ECO:0000313" key="1">
    <source>
        <dbReference type="EMBL" id="QTL98688.1"/>
    </source>
</evidence>
<organism evidence="1 2">
    <name type="scientific">Iocasia fonsfrigidae</name>
    <dbReference type="NCBI Taxonomy" id="2682810"/>
    <lineage>
        <taxon>Bacteria</taxon>
        <taxon>Bacillati</taxon>
        <taxon>Bacillota</taxon>
        <taxon>Clostridia</taxon>
        <taxon>Halanaerobiales</taxon>
        <taxon>Halanaerobiaceae</taxon>
        <taxon>Iocasia</taxon>
    </lineage>
</organism>
<dbReference type="PIRSF" id="PIRSF033535">
    <property type="entry name" value="UCP033535_plp"/>
    <property type="match status" value="1"/>
</dbReference>
<dbReference type="KEGG" id="ifn:GM661_12295"/>
<reference evidence="1" key="1">
    <citation type="submission" date="2019-12" db="EMBL/GenBank/DDBJ databases">
        <authorList>
            <person name="zhang j."/>
            <person name="sun C.M."/>
        </authorList>
    </citation>
    <scope>NUCLEOTIDE SEQUENCE</scope>
    <source>
        <strain evidence="1">NS-1</strain>
    </source>
</reference>
<dbReference type="Pfam" id="PF10054">
    <property type="entry name" value="DUF2291"/>
    <property type="match status" value="1"/>
</dbReference>
<dbReference type="Gene3D" id="1.10.10.1260">
    <property type="entry name" value="Envelope glycoprotein gp160, DUF2291, helical domain"/>
    <property type="match status" value="1"/>
</dbReference>
<dbReference type="Proteomes" id="UP000665020">
    <property type="component" value="Chromosome"/>
</dbReference>
<dbReference type="InterPro" id="IPR036215">
    <property type="entry name" value="TM0957-like_sf"/>
</dbReference>
<dbReference type="InterPro" id="IPR014582">
    <property type="entry name" value="UCP033535_lipo"/>
</dbReference>